<dbReference type="EMBL" id="CM023482">
    <property type="protein sequence ID" value="KAH6937697.1"/>
    <property type="molecule type" value="Genomic_DNA"/>
</dbReference>
<evidence type="ECO:0000313" key="2">
    <source>
        <dbReference type="Proteomes" id="UP000821845"/>
    </source>
</evidence>
<sequence length="110" mass="12097">MLIRAQILHRLGIRNPPANGSLSAPLNNSTLRLVEEIVRSPPPSVQDITTARTIYSERIQSFYPSSMGESLKHIPTKLRPATLEEWLADSSPDLMKALLGHLTLLGLSEG</sequence>
<accession>A0ACB7SRC1</accession>
<name>A0ACB7SRC1_HYAAI</name>
<gene>
    <name evidence="1" type="ORF">HPB50_003592</name>
</gene>
<comment type="caution">
    <text evidence="1">The sequence shown here is derived from an EMBL/GenBank/DDBJ whole genome shotgun (WGS) entry which is preliminary data.</text>
</comment>
<organism evidence="1 2">
    <name type="scientific">Hyalomma asiaticum</name>
    <name type="common">Tick</name>
    <dbReference type="NCBI Taxonomy" id="266040"/>
    <lineage>
        <taxon>Eukaryota</taxon>
        <taxon>Metazoa</taxon>
        <taxon>Ecdysozoa</taxon>
        <taxon>Arthropoda</taxon>
        <taxon>Chelicerata</taxon>
        <taxon>Arachnida</taxon>
        <taxon>Acari</taxon>
        <taxon>Parasitiformes</taxon>
        <taxon>Ixodida</taxon>
        <taxon>Ixodoidea</taxon>
        <taxon>Ixodidae</taxon>
        <taxon>Hyalomminae</taxon>
        <taxon>Hyalomma</taxon>
    </lineage>
</organism>
<dbReference type="Proteomes" id="UP000821845">
    <property type="component" value="Chromosome 2"/>
</dbReference>
<proteinExistence type="predicted"/>
<reference evidence="1" key="1">
    <citation type="submission" date="2020-05" db="EMBL/GenBank/DDBJ databases">
        <title>Large-scale comparative analyses of tick genomes elucidate their genetic diversity and vector capacities.</title>
        <authorList>
            <person name="Jia N."/>
            <person name="Wang J."/>
            <person name="Shi W."/>
            <person name="Du L."/>
            <person name="Sun Y."/>
            <person name="Zhan W."/>
            <person name="Jiang J."/>
            <person name="Wang Q."/>
            <person name="Zhang B."/>
            <person name="Ji P."/>
            <person name="Sakyi L.B."/>
            <person name="Cui X."/>
            <person name="Yuan T."/>
            <person name="Jiang B."/>
            <person name="Yang W."/>
            <person name="Lam T.T.-Y."/>
            <person name="Chang Q."/>
            <person name="Ding S."/>
            <person name="Wang X."/>
            <person name="Zhu J."/>
            <person name="Ruan X."/>
            <person name="Zhao L."/>
            <person name="Wei J."/>
            <person name="Que T."/>
            <person name="Du C."/>
            <person name="Cheng J."/>
            <person name="Dai P."/>
            <person name="Han X."/>
            <person name="Huang E."/>
            <person name="Gao Y."/>
            <person name="Liu J."/>
            <person name="Shao H."/>
            <person name="Ye R."/>
            <person name="Li L."/>
            <person name="Wei W."/>
            <person name="Wang X."/>
            <person name="Wang C."/>
            <person name="Yang T."/>
            <person name="Huo Q."/>
            <person name="Li W."/>
            <person name="Guo W."/>
            <person name="Chen H."/>
            <person name="Zhou L."/>
            <person name="Ni X."/>
            <person name="Tian J."/>
            <person name="Zhou Y."/>
            <person name="Sheng Y."/>
            <person name="Liu T."/>
            <person name="Pan Y."/>
            <person name="Xia L."/>
            <person name="Li J."/>
            <person name="Zhao F."/>
            <person name="Cao W."/>
        </authorList>
    </citation>
    <scope>NUCLEOTIDE SEQUENCE</scope>
    <source>
        <strain evidence="1">Hyas-2018</strain>
    </source>
</reference>
<keyword evidence="2" id="KW-1185">Reference proteome</keyword>
<protein>
    <submittedName>
        <fullName evidence="1">Uncharacterized protein</fullName>
    </submittedName>
</protein>
<evidence type="ECO:0000313" key="1">
    <source>
        <dbReference type="EMBL" id="KAH6937697.1"/>
    </source>
</evidence>